<evidence type="ECO:0000313" key="2">
    <source>
        <dbReference type="Proteomes" id="UP000714275"/>
    </source>
</evidence>
<comment type="caution">
    <text evidence="1">The sequence shown here is derived from an EMBL/GenBank/DDBJ whole genome shotgun (WGS) entry which is preliminary data.</text>
</comment>
<reference evidence="1" key="1">
    <citation type="journal article" date="2020" name="New Phytol.">
        <title>Comparative genomics reveals dynamic genome evolution in host specialist ectomycorrhizal fungi.</title>
        <authorList>
            <person name="Lofgren L.A."/>
            <person name="Nguyen N.H."/>
            <person name="Vilgalys R."/>
            <person name="Ruytinx J."/>
            <person name="Liao H.L."/>
            <person name="Branco S."/>
            <person name="Kuo A."/>
            <person name="LaButti K."/>
            <person name="Lipzen A."/>
            <person name="Andreopoulos W."/>
            <person name="Pangilinan J."/>
            <person name="Riley R."/>
            <person name="Hundley H."/>
            <person name="Na H."/>
            <person name="Barry K."/>
            <person name="Grigoriev I.V."/>
            <person name="Stajich J.E."/>
            <person name="Kennedy P.G."/>
        </authorList>
    </citation>
    <scope>NUCLEOTIDE SEQUENCE</scope>
    <source>
        <strain evidence="1">DOB743</strain>
    </source>
</reference>
<name>A0A9P7A273_9AGAM</name>
<dbReference type="EMBL" id="JABBWD010000006">
    <property type="protein sequence ID" value="KAG1781099.1"/>
    <property type="molecule type" value="Genomic_DNA"/>
</dbReference>
<proteinExistence type="predicted"/>
<dbReference type="Proteomes" id="UP000714275">
    <property type="component" value="Unassembled WGS sequence"/>
</dbReference>
<keyword evidence="2" id="KW-1185">Reference proteome</keyword>
<sequence>MLATLDICKARDEQGVEIEPVVRFENTVLRTPSPFACDTRPRSEEALRLIMEGE</sequence>
<protein>
    <submittedName>
        <fullName evidence="1">Uncharacterized protein</fullName>
    </submittedName>
</protein>
<dbReference type="OrthoDB" id="2789670at2759"/>
<evidence type="ECO:0000313" key="1">
    <source>
        <dbReference type="EMBL" id="KAG1781099.1"/>
    </source>
</evidence>
<organism evidence="1 2">
    <name type="scientific">Suillus placidus</name>
    <dbReference type="NCBI Taxonomy" id="48579"/>
    <lineage>
        <taxon>Eukaryota</taxon>
        <taxon>Fungi</taxon>
        <taxon>Dikarya</taxon>
        <taxon>Basidiomycota</taxon>
        <taxon>Agaricomycotina</taxon>
        <taxon>Agaricomycetes</taxon>
        <taxon>Agaricomycetidae</taxon>
        <taxon>Boletales</taxon>
        <taxon>Suillineae</taxon>
        <taxon>Suillaceae</taxon>
        <taxon>Suillus</taxon>
    </lineage>
</organism>
<gene>
    <name evidence="1" type="ORF">EV702DRAFT_1073658</name>
</gene>
<accession>A0A9P7A273</accession>
<dbReference type="AlphaFoldDB" id="A0A9P7A273"/>